<keyword evidence="6 13" id="KW-1133">Transmembrane helix</keyword>
<dbReference type="STRING" id="1679444.PYTT_1339"/>
<dbReference type="HAMAP" id="MF_01398">
    <property type="entry name" value="ATP_synth_b_bprime"/>
    <property type="match status" value="1"/>
</dbReference>
<protein>
    <recommendedName>
        <fullName evidence="13">ATP synthase subunit b</fullName>
    </recommendedName>
    <alternativeName>
        <fullName evidence="13">ATP synthase F(0) sector subunit b</fullName>
    </alternativeName>
    <alternativeName>
        <fullName evidence="13">ATPase subunit I</fullName>
    </alternativeName>
    <alternativeName>
        <fullName evidence="13">F-type ATPase subunit b</fullName>
        <shortName evidence="13">F-ATPase subunit b</shortName>
    </alternativeName>
</protein>
<dbReference type="Pfam" id="PF00430">
    <property type="entry name" value="ATP-synt_B"/>
    <property type="match status" value="1"/>
</dbReference>
<evidence type="ECO:0000256" key="8">
    <source>
        <dbReference type="ARBA" id="ARBA00023136"/>
    </source>
</evidence>
<keyword evidence="15" id="KW-0175">Coiled coil</keyword>
<name>A0A1C7PDN6_9BACT</name>
<dbReference type="GO" id="GO:0046933">
    <property type="term" value="F:proton-transporting ATP synthase activity, rotational mechanism"/>
    <property type="evidence" value="ECO:0007669"/>
    <property type="project" value="UniProtKB-UniRule"/>
</dbReference>
<dbReference type="PANTHER" id="PTHR33445:SF1">
    <property type="entry name" value="ATP SYNTHASE SUBUNIT B"/>
    <property type="match status" value="1"/>
</dbReference>
<sequence length="176" mass="19855">MHSLFLAAAGQSWNPFAQFGVTSWEPFVANLLAFLAAVAILRIFAFKPIQKIIEERRKRIAEGEEMHARSQQELSEVRQQGEEIISEAREEGRKSIEWAKQSAEKLLDDKTADAARTAHDIIDKSRKAAALEAKQEQESLRAEFSRLVAMATAQVAGKVLTEEDHRRINEEAIKNL</sequence>
<dbReference type="PANTHER" id="PTHR33445">
    <property type="entry name" value="ATP SYNTHASE SUBUNIT B', CHLOROPLASTIC"/>
    <property type="match status" value="1"/>
</dbReference>
<keyword evidence="2 13" id="KW-0813">Transport</keyword>
<feature type="coiled-coil region" evidence="15">
    <location>
        <begin position="60"/>
        <end position="91"/>
    </location>
</feature>
<evidence type="ECO:0000256" key="3">
    <source>
        <dbReference type="ARBA" id="ARBA00022547"/>
    </source>
</evidence>
<keyword evidence="9 13" id="KW-0066">ATP synthesis</keyword>
<evidence type="ECO:0000256" key="15">
    <source>
        <dbReference type="SAM" id="Coils"/>
    </source>
</evidence>
<dbReference type="GO" id="GO:0012505">
    <property type="term" value="C:endomembrane system"/>
    <property type="evidence" value="ECO:0007669"/>
    <property type="project" value="UniProtKB-SubCell"/>
</dbReference>
<keyword evidence="13" id="KW-1003">Cell membrane</keyword>
<dbReference type="CDD" id="cd06503">
    <property type="entry name" value="ATP-synt_Fo_b"/>
    <property type="match status" value="1"/>
</dbReference>
<dbReference type="GO" id="GO:0046961">
    <property type="term" value="F:proton-transporting ATPase activity, rotational mechanism"/>
    <property type="evidence" value="ECO:0007669"/>
    <property type="project" value="TreeGrafter"/>
</dbReference>
<keyword evidence="7 13" id="KW-0406">Ion transport</keyword>
<keyword evidence="4 13" id="KW-0812">Transmembrane</keyword>
<dbReference type="RefSeq" id="WP_067773493.1">
    <property type="nucleotide sequence ID" value="NZ_LIGX01000012.1"/>
</dbReference>
<dbReference type="InterPro" id="IPR050059">
    <property type="entry name" value="ATP_synthase_B_chain"/>
</dbReference>
<evidence type="ECO:0000256" key="11">
    <source>
        <dbReference type="ARBA" id="ARBA00025614"/>
    </source>
</evidence>
<evidence type="ECO:0000256" key="10">
    <source>
        <dbReference type="ARBA" id="ARBA00025198"/>
    </source>
</evidence>
<evidence type="ECO:0000256" key="2">
    <source>
        <dbReference type="ARBA" id="ARBA00022448"/>
    </source>
</evidence>
<comment type="function">
    <text evidence="11">Component of the F(0) channel, it forms part of the peripheral stalk, linking F(1) to F(0). The b'-subunit is a diverged and duplicated form of b found in plants and photosynthetic bacteria.</text>
</comment>
<dbReference type="EMBL" id="LT629973">
    <property type="protein sequence ID" value="SEH87007.1"/>
    <property type="molecule type" value="Genomic_DNA"/>
</dbReference>
<evidence type="ECO:0000256" key="5">
    <source>
        <dbReference type="ARBA" id="ARBA00022781"/>
    </source>
</evidence>
<evidence type="ECO:0000256" key="7">
    <source>
        <dbReference type="ARBA" id="ARBA00023065"/>
    </source>
</evidence>
<keyword evidence="3 13" id="KW-0138">CF(0)</keyword>
<dbReference type="InterPro" id="IPR002146">
    <property type="entry name" value="ATP_synth_b/b'su_bac/chlpt"/>
</dbReference>
<evidence type="ECO:0000256" key="13">
    <source>
        <dbReference type="HAMAP-Rule" id="MF_01398"/>
    </source>
</evidence>
<evidence type="ECO:0000256" key="12">
    <source>
        <dbReference type="ARBA" id="ARBA00037847"/>
    </source>
</evidence>
<comment type="function">
    <text evidence="10 13">F(1)F(0) ATP synthase produces ATP from ADP in the presence of a proton or sodium gradient. F-type ATPases consist of two structural domains, F(1) containing the extramembraneous catalytic core and F(0) containing the membrane proton channel, linked together by a central stalk and a peripheral stalk. During catalysis, ATP synthesis in the catalytic domain of F(1) is coupled via a rotary mechanism of the central stalk subunits to proton translocation.</text>
</comment>
<keyword evidence="5 13" id="KW-0375">Hydrogen ion transport</keyword>
<keyword evidence="17" id="KW-1185">Reference proteome</keyword>
<dbReference type="GO" id="GO:0005886">
    <property type="term" value="C:plasma membrane"/>
    <property type="evidence" value="ECO:0007669"/>
    <property type="project" value="UniProtKB-SubCell"/>
</dbReference>
<accession>A0A1C7PDN6</accession>
<dbReference type="AlphaFoldDB" id="A0A1C7PDN6"/>
<comment type="similarity">
    <text evidence="1 13 14">Belongs to the ATPase B chain family.</text>
</comment>
<comment type="subunit">
    <text evidence="13">F-type ATPases have 2 components, F(1) - the catalytic core - and F(0) - the membrane proton channel. F(1) has five subunits: alpha(3), beta(3), gamma(1), delta(1), epsilon(1). F(0) has three main subunits: a(1), b(2) and c(10-14). The alpha and beta chains form an alternating ring which encloses part of the gamma chain. F(1) is attached to F(0) by a central stalk formed by the gamma and epsilon chains, while a peripheral stalk is formed by the delta and b chains.</text>
</comment>
<evidence type="ECO:0000313" key="17">
    <source>
        <dbReference type="Proteomes" id="UP000176204"/>
    </source>
</evidence>
<evidence type="ECO:0000256" key="9">
    <source>
        <dbReference type="ARBA" id="ARBA00023310"/>
    </source>
</evidence>
<gene>
    <name evidence="13" type="primary">atpF</name>
    <name evidence="16" type="ORF">PYTT_1339</name>
</gene>
<evidence type="ECO:0000256" key="4">
    <source>
        <dbReference type="ARBA" id="ARBA00022692"/>
    </source>
</evidence>
<dbReference type="Proteomes" id="UP000176204">
    <property type="component" value="Chromosome I"/>
</dbReference>
<keyword evidence="8 13" id="KW-0472">Membrane</keyword>
<evidence type="ECO:0000313" key="16">
    <source>
        <dbReference type="EMBL" id="SEH87007.1"/>
    </source>
</evidence>
<proteinExistence type="inferred from homology"/>
<reference evidence="17" key="1">
    <citation type="submission" date="2016-09" db="EMBL/GenBank/DDBJ databases">
        <authorList>
            <person name="Koehorst J."/>
        </authorList>
    </citation>
    <scope>NUCLEOTIDE SEQUENCE [LARGE SCALE GENOMIC DNA]</scope>
</reference>
<dbReference type="GO" id="GO:0045259">
    <property type="term" value="C:proton-transporting ATP synthase complex"/>
    <property type="evidence" value="ECO:0007669"/>
    <property type="project" value="UniProtKB-KW"/>
</dbReference>
<feature type="transmembrane region" description="Helical" evidence="13">
    <location>
        <begin position="27"/>
        <end position="49"/>
    </location>
</feature>
<dbReference type="OrthoDB" id="193923at2"/>
<dbReference type="KEGG" id="agl:PYTT_1339"/>
<evidence type="ECO:0000256" key="1">
    <source>
        <dbReference type="ARBA" id="ARBA00005513"/>
    </source>
</evidence>
<organism evidence="16 17">
    <name type="scientific">Akkermansia glycaniphila</name>
    <dbReference type="NCBI Taxonomy" id="1679444"/>
    <lineage>
        <taxon>Bacteria</taxon>
        <taxon>Pseudomonadati</taxon>
        <taxon>Verrucomicrobiota</taxon>
        <taxon>Verrucomicrobiia</taxon>
        <taxon>Verrucomicrobiales</taxon>
        <taxon>Akkermansiaceae</taxon>
        <taxon>Akkermansia</taxon>
    </lineage>
</organism>
<evidence type="ECO:0000256" key="14">
    <source>
        <dbReference type="RuleBase" id="RU003848"/>
    </source>
</evidence>
<evidence type="ECO:0000256" key="6">
    <source>
        <dbReference type="ARBA" id="ARBA00022989"/>
    </source>
</evidence>
<comment type="subcellular location">
    <subcellularLocation>
        <location evidence="13">Cell membrane</location>
        <topology evidence="13">Single-pass membrane protein</topology>
    </subcellularLocation>
    <subcellularLocation>
        <location evidence="12">Endomembrane system</location>
        <topology evidence="12">Single-pass membrane protein</topology>
    </subcellularLocation>
</comment>